<gene>
    <name evidence="1" type="ORF">F4821DRAFT_44948</name>
</gene>
<proteinExistence type="predicted"/>
<name>A0ACC0DBJ1_9PEZI</name>
<organism evidence="1 2">
    <name type="scientific">Hypoxylon rubiginosum</name>
    <dbReference type="NCBI Taxonomy" id="110542"/>
    <lineage>
        <taxon>Eukaryota</taxon>
        <taxon>Fungi</taxon>
        <taxon>Dikarya</taxon>
        <taxon>Ascomycota</taxon>
        <taxon>Pezizomycotina</taxon>
        <taxon>Sordariomycetes</taxon>
        <taxon>Xylariomycetidae</taxon>
        <taxon>Xylariales</taxon>
        <taxon>Hypoxylaceae</taxon>
        <taxon>Hypoxylon</taxon>
    </lineage>
</organism>
<comment type="caution">
    <text evidence="1">The sequence shown here is derived from an EMBL/GenBank/DDBJ whole genome shotgun (WGS) entry which is preliminary data.</text>
</comment>
<evidence type="ECO:0000313" key="2">
    <source>
        <dbReference type="Proteomes" id="UP001497680"/>
    </source>
</evidence>
<evidence type="ECO:0000313" key="1">
    <source>
        <dbReference type="EMBL" id="KAI6089933.1"/>
    </source>
</evidence>
<accession>A0ACC0DBJ1</accession>
<keyword evidence="2" id="KW-1185">Reference proteome</keyword>
<dbReference type="Proteomes" id="UP001497680">
    <property type="component" value="Unassembled WGS sequence"/>
</dbReference>
<sequence length="347" mass="38054">MAGSADHSQDRYSRAFFTYEPSPVGNAIFIAVFAVLIPLAVIIGVKCKRLLCATAVVVGLALEVIGYVGRVLLRNDPISEAGLNLFLVGTTLGPNFICIVIFMTVPPVVTVYGDHFRSWRPKWYQYLLYALTAASVILELAGGLVSTMSDTQNKADTGRHVLATGLALLIVALAILIFHAVLFAIAVRTRNHSLDIKFAGIYNSGSFKAFIFAYAFATILILIRTAFRIVVVSEGYDSSIAQSEVLLLVLDGLMVLLAAAIVLVFFPWRFLDRSPPQTSSPKASKTLPQRIEVPPYELPSTHSSPTYNMNPKTPMIPKTPTVIYAPRKSNYAEPLPQRNLVDHEALW</sequence>
<reference evidence="1 2" key="1">
    <citation type="journal article" date="2022" name="New Phytol.">
        <title>Ecological generalism drives hyperdiversity of secondary metabolite gene clusters in xylarialean endophytes.</title>
        <authorList>
            <person name="Franco M.E.E."/>
            <person name="Wisecaver J.H."/>
            <person name="Arnold A.E."/>
            <person name="Ju Y.M."/>
            <person name="Slot J.C."/>
            <person name="Ahrendt S."/>
            <person name="Moore L.P."/>
            <person name="Eastman K.E."/>
            <person name="Scott K."/>
            <person name="Konkel Z."/>
            <person name="Mondo S.J."/>
            <person name="Kuo A."/>
            <person name="Hayes R.D."/>
            <person name="Haridas S."/>
            <person name="Andreopoulos B."/>
            <person name="Riley R."/>
            <person name="LaButti K."/>
            <person name="Pangilinan J."/>
            <person name="Lipzen A."/>
            <person name="Amirebrahimi M."/>
            <person name="Yan J."/>
            <person name="Adam C."/>
            <person name="Keymanesh K."/>
            <person name="Ng V."/>
            <person name="Louie K."/>
            <person name="Northen T."/>
            <person name="Drula E."/>
            <person name="Henrissat B."/>
            <person name="Hsieh H.M."/>
            <person name="Youens-Clark K."/>
            <person name="Lutzoni F."/>
            <person name="Miadlikowska J."/>
            <person name="Eastwood D.C."/>
            <person name="Hamelin R.C."/>
            <person name="Grigoriev I.V."/>
            <person name="U'Ren J.M."/>
        </authorList>
    </citation>
    <scope>NUCLEOTIDE SEQUENCE [LARGE SCALE GENOMIC DNA]</scope>
    <source>
        <strain evidence="1 2">ER1909</strain>
    </source>
</reference>
<protein>
    <submittedName>
        <fullName evidence="1">RTA1 like protein-domain-containing protein</fullName>
    </submittedName>
</protein>
<dbReference type="EMBL" id="MU394293">
    <property type="protein sequence ID" value="KAI6089933.1"/>
    <property type="molecule type" value="Genomic_DNA"/>
</dbReference>